<feature type="region of interest" description="Disordered" evidence="1">
    <location>
        <begin position="1"/>
        <end position="22"/>
    </location>
</feature>
<gene>
    <name evidence="2" type="ORF">NESM_000786100</name>
</gene>
<name>A0AAW0EXI3_9TRYP</name>
<dbReference type="AlphaFoldDB" id="A0AAW0EXI3"/>
<sequence length="201" mass="21737">MVDRSSSRLPGAVPPSDASAAERAGERLFGYARVQRQARAAAVEAQRAAEAAGPFRPALSPLTTRSSPRRPPLYTSPPPRPLSPPTPAVSASGAAVPPRCWSAYLDRLAATERRRRARLRELRWRVAEDAVGDCTFRPRLAPRRSSHGTSTAVLRADSPRAALAAARLGCHAVAETQSTALLLFEADMEALRNSLLRLRSR</sequence>
<dbReference type="Proteomes" id="UP001430356">
    <property type="component" value="Unassembled WGS sequence"/>
</dbReference>
<evidence type="ECO:0000256" key="1">
    <source>
        <dbReference type="SAM" id="MobiDB-lite"/>
    </source>
</evidence>
<comment type="caution">
    <text evidence="2">The sequence shown here is derived from an EMBL/GenBank/DDBJ whole genome shotgun (WGS) entry which is preliminary data.</text>
</comment>
<protein>
    <submittedName>
        <fullName evidence="2">Uncharacterized protein</fullName>
    </submittedName>
</protein>
<feature type="compositionally biased region" description="Pro residues" evidence="1">
    <location>
        <begin position="69"/>
        <end position="87"/>
    </location>
</feature>
<organism evidence="2 3">
    <name type="scientific">Novymonas esmeraldas</name>
    <dbReference type="NCBI Taxonomy" id="1808958"/>
    <lineage>
        <taxon>Eukaryota</taxon>
        <taxon>Discoba</taxon>
        <taxon>Euglenozoa</taxon>
        <taxon>Kinetoplastea</taxon>
        <taxon>Metakinetoplastina</taxon>
        <taxon>Trypanosomatida</taxon>
        <taxon>Trypanosomatidae</taxon>
        <taxon>Novymonas</taxon>
    </lineage>
</organism>
<feature type="region of interest" description="Disordered" evidence="1">
    <location>
        <begin position="43"/>
        <end position="94"/>
    </location>
</feature>
<evidence type="ECO:0000313" key="3">
    <source>
        <dbReference type="Proteomes" id="UP001430356"/>
    </source>
</evidence>
<proteinExistence type="predicted"/>
<reference evidence="2 3" key="1">
    <citation type="journal article" date="2021" name="MBio">
        <title>A New Model Trypanosomatid, Novymonas esmeraldas: Genomic Perception of Its 'Candidatus Pandoraea novymonadis' Endosymbiont.</title>
        <authorList>
            <person name="Zakharova A."/>
            <person name="Saura A."/>
            <person name="Butenko A."/>
            <person name="Podesvova L."/>
            <person name="Warmusova S."/>
            <person name="Kostygov A.Y."/>
            <person name="Nenarokova A."/>
            <person name="Lukes J."/>
            <person name="Opperdoes F.R."/>
            <person name="Yurchenko V."/>
        </authorList>
    </citation>
    <scope>NUCLEOTIDE SEQUENCE [LARGE SCALE GENOMIC DNA]</scope>
    <source>
        <strain evidence="2 3">E262AT.01</strain>
    </source>
</reference>
<accession>A0AAW0EXI3</accession>
<dbReference type="EMBL" id="JAECZO010000141">
    <property type="protein sequence ID" value="KAK7198286.1"/>
    <property type="molecule type" value="Genomic_DNA"/>
</dbReference>
<feature type="compositionally biased region" description="Low complexity" evidence="1">
    <location>
        <begin position="43"/>
        <end position="52"/>
    </location>
</feature>
<keyword evidence="3" id="KW-1185">Reference proteome</keyword>
<evidence type="ECO:0000313" key="2">
    <source>
        <dbReference type="EMBL" id="KAK7198286.1"/>
    </source>
</evidence>